<reference evidence="2 3" key="1">
    <citation type="submission" date="2019-11" db="EMBL/GenBank/DDBJ databases">
        <title>Detection and genome characteristic of a blood enterococcus casselifavus isolate from Zhengzhou,china.</title>
        <authorList>
            <person name="Wen P."/>
        </authorList>
    </citation>
    <scope>NUCLEOTIDE SEQUENCE [LARGE SCALE GENOMIC DNA]</scope>
    <source>
        <strain evidence="2 3">EC291</strain>
    </source>
</reference>
<dbReference type="RefSeq" id="WP_154694372.1">
    <property type="nucleotide sequence ID" value="NZ_CP046123.1"/>
</dbReference>
<name>A0ABD6YYP2_ENTCA</name>
<evidence type="ECO:0000256" key="1">
    <source>
        <dbReference type="SAM" id="MobiDB-lite"/>
    </source>
</evidence>
<dbReference type="Proteomes" id="UP000422837">
    <property type="component" value="Chromosome"/>
</dbReference>
<feature type="region of interest" description="Disordered" evidence="1">
    <location>
        <begin position="1"/>
        <end position="24"/>
    </location>
</feature>
<dbReference type="AlphaFoldDB" id="A0ABD6YYP2"/>
<feature type="compositionally biased region" description="Basic residues" evidence="1">
    <location>
        <begin position="1"/>
        <end position="10"/>
    </location>
</feature>
<evidence type="ECO:0008006" key="4">
    <source>
        <dbReference type="Google" id="ProtNLM"/>
    </source>
</evidence>
<evidence type="ECO:0000313" key="2">
    <source>
        <dbReference type="EMBL" id="QGN29191.1"/>
    </source>
</evidence>
<dbReference type="EMBL" id="CP046123">
    <property type="protein sequence ID" value="QGN29191.1"/>
    <property type="molecule type" value="Genomic_DNA"/>
</dbReference>
<accession>A0ABD6YYP2</accession>
<feature type="compositionally biased region" description="Basic and acidic residues" evidence="1">
    <location>
        <begin position="11"/>
        <end position="22"/>
    </location>
</feature>
<gene>
    <name evidence="2" type="ORF">GFU50_06625</name>
</gene>
<proteinExistence type="predicted"/>
<protein>
    <recommendedName>
        <fullName evidence="4">Replication protein</fullName>
    </recommendedName>
</protein>
<evidence type="ECO:0000313" key="3">
    <source>
        <dbReference type="Proteomes" id="UP000422837"/>
    </source>
</evidence>
<sequence>MAKKVTRKKEKTSGQKETKRLESANSFLQKTPTWKFNRTDARHTRWNLHNNCQTQQLVEDLTNFERMTWDEIMVRAKKQNHHVDVASFTKEAKDRLQDLNIFEDQLFSLRLSGKTRIYGILQDGTFSILWYDCNHEICPSKMKHT</sequence>
<organism evidence="2 3">
    <name type="scientific">Enterococcus casseliflavus</name>
    <name type="common">Enterococcus flavescens</name>
    <dbReference type="NCBI Taxonomy" id="37734"/>
    <lineage>
        <taxon>Bacteria</taxon>
        <taxon>Bacillati</taxon>
        <taxon>Bacillota</taxon>
        <taxon>Bacilli</taxon>
        <taxon>Lactobacillales</taxon>
        <taxon>Enterococcaceae</taxon>
        <taxon>Enterococcus</taxon>
    </lineage>
</organism>